<proteinExistence type="predicted"/>
<dbReference type="InterPro" id="IPR014756">
    <property type="entry name" value="Ig_E-set"/>
</dbReference>
<organism evidence="5 6">
    <name type="scientific">Actinoplanes octamycinicus</name>
    <dbReference type="NCBI Taxonomy" id="135948"/>
    <lineage>
        <taxon>Bacteria</taxon>
        <taxon>Bacillati</taxon>
        <taxon>Actinomycetota</taxon>
        <taxon>Actinomycetes</taxon>
        <taxon>Micromonosporales</taxon>
        <taxon>Micromonosporaceae</taxon>
        <taxon>Actinoplanes</taxon>
    </lineage>
</organism>
<keyword evidence="1 3" id="KW-0732">Signal</keyword>
<dbReference type="AlphaFoldDB" id="A0A7W7MBC0"/>
<dbReference type="CDD" id="cd00102">
    <property type="entry name" value="IPT"/>
    <property type="match status" value="2"/>
</dbReference>
<dbReference type="EMBL" id="JACHNB010000001">
    <property type="protein sequence ID" value="MBB4743685.1"/>
    <property type="molecule type" value="Genomic_DNA"/>
</dbReference>
<feature type="signal peptide" evidence="3">
    <location>
        <begin position="1"/>
        <end position="33"/>
    </location>
</feature>
<dbReference type="Gene3D" id="2.60.40.10">
    <property type="entry name" value="Immunoglobulins"/>
    <property type="match status" value="3"/>
</dbReference>
<feature type="region of interest" description="Disordered" evidence="2">
    <location>
        <begin position="36"/>
        <end position="56"/>
    </location>
</feature>
<dbReference type="InterPro" id="IPR002909">
    <property type="entry name" value="IPT_dom"/>
</dbReference>
<feature type="compositionally biased region" description="Low complexity" evidence="2">
    <location>
        <begin position="38"/>
        <end position="56"/>
    </location>
</feature>
<sequence length="503" mass="48745">MPTPKQALGAAAAITVASTAAATVALTGPPVNAAQRTPLAASPSASASVAPKVPTTTAVTPASGPLKGGAVMVTGTGFSTVNPANPAAVKFGTVNATSFIVVSDTVLTAIAPAGANGPVRITVTNAAGASLGTVSFTYRAPLRATFETVTGARMTGGTVVPVSVTGGTVGASAKEFAAEKITAKVGSAAAAVAWVDATHLTVTTPASTKASGLPITLLHDGVAGEPSVATVGYAPGVTTVAPASISTAGGTTVTISGTGFTEVTATDPTAVRFGDVNATSFKVVSATQIVAVAPAGKNGPATVTVKTAGGAGRTAVTYRVPLGLEVPAGTVAKATGGTVTLKVTGGTAGATLKDFTAERITVRAGTAKLATTWVDASHVRVTMPPSNAATGSVTLLHDEVPGAAAAVGYVPVVQSLSASSDRLAGGAKVIVKVAGGDVAAAKNFKFGDKAATCTAQGKGTATSYECVVPAAAQAGATWVSFTSSAGVASRFTVAAGFFYTDLD</sequence>
<dbReference type="SMART" id="SM00429">
    <property type="entry name" value="IPT"/>
    <property type="match status" value="2"/>
</dbReference>
<dbReference type="SUPFAM" id="SSF81296">
    <property type="entry name" value="E set domains"/>
    <property type="match status" value="2"/>
</dbReference>
<dbReference type="GO" id="GO:0005975">
    <property type="term" value="P:carbohydrate metabolic process"/>
    <property type="evidence" value="ECO:0007669"/>
    <property type="project" value="UniProtKB-ARBA"/>
</dbReference>
<evidence type="ECO:0000256" key="3">
    <source>
        <dbReference type="SAM" id="SignalP"/>
    </source>
</evidence>
<dbReference type="InterPro" id="IPR052387">
    <property type="entry name" value="Fibrocystin"/>
</dbReference>
<accession>A0A7W7MBC0</accession>
<feature type="domain" description="IPT/TIG" evidence="4">
    <location>
        <begin position="53"/>
        <end position="139"/>
    </location>
</feature>
<protein>
    <recommendedName>
        <fullName evidence="4">IPT/TIG domain-containing protein</fullName>
    </recommendedName>
</protein>
<feature type="chain" id="PRO_5031399143" description="IPT/TIG domain-containing protein" evidence="3">
    <location>
        <begin position="34"/>
        <end position="503"/>
    </location>
</feature>
<gene>
    <name evidence="5" type="ORF">BJY16_007144</name>
</gene>
<evidence type="ECO:0000313" key="5">
    <source>
        <dbReference type="EMBL" id="MBB4743685.1"/>
    </source>
</evidence>
<dbReference type="Pfam" id="PF01833">
    <property type="entry name" value="TIG"/>
    <property type="match status" value="2"/>
</dbReference>
<reference evidence="5 6" key="1">
    <citation type="submission" date="2020-08" db="EMBL/GenBank/DDBJ databases">
        <title>Sequencing the genomes of 1000 actinobacteria strains.</title>
        <authorList>
            <person name="Klenk H.-P."/>
        </authorList>
    </citation>
    <scope>NUCLEOTIDE SEQUENCE [LARGE SCALE GENOMIC DNA]</scope>
    <source>
        <strain evidence="5 6">DSM 45809</strain>
    </source>
</reference>
<dbReference type="RefSeq" id="WP_185043944.1">
    <property type="nucleotide sequence ID" value="NZ_BAABFG010000005.1"/>
</dbReference>
<dbReference type="Proteomes" id="UP000546162">
    <property type="component" value="Unassembled WGS sequence"/>
</dbReference>
<evidence type="ECO:0000256" key="1">
    <source>
        <dbReference type="ARBA" id="ARBA00022729"/>
    </source>
</evidence>
<evidence type="ECO:0000256" key="2">
    <source>
        <dbReference type="SAM" id="MobiDB-lite"/>
    </source>
</evidence>
<comment type="caution">
    <text evidence="5">The sequence shown here is derived from an EMBL/GenBank/DDBJ whole genome shotgun (WGS) entry which is preliminary data.</text>
</comment>
<dbReference type="PANTHER" id="PTHR46769:SF2">
    <property type="entry name" value="FIBROCYSTIN-L ISOFORM 2 PRECURSOR-RELATED"/>
    <property type="match status" value="1"/>
</dbReference>
<dbReference type="PANTHER" id="PTHR46769">
    <property type="entry name" value="POLYCYSTIC KIDNEY AND HEPATIC DISEASE 1 (AUTOSOMAL RECESSIVE)-LIKE 1"/>
    <property type="match status" value="1"/>
</dbReference>
<name>A0A7W7MBC0_9ACTN</name>
<keyword evidence="6" id="KW-1185">Reference proteome</keyword>
<evidence type="ECO:0000259" key="4">
    <source>
        <dbReference type="SMART" id="SM00429"/>
    </source>
</evidence>
<feature type="domain" description="IPT/TIG" evidence="4">
    <location>
        <begin position="234"/>
        <end position="327"/>
    </location>
</feature>
<dbReference type="InterPro" id="IPR013783">
    <property type="entry name" value="Ig-like_fold"/>
</dbReference>
<evidence type="ECO:0000313" key="6">
    <source>
        <dbReference type="Proteomes" id="UP000546162"/>
    </source>
</evidence>